<keyword evidence="2" id="KW-0547">Nucleotide-binding</keyword>
<dbReference type="GO" id="GO:0022857">
    <property type="term" value="F:transmembrane transporter activity"/>
    <property type="evidence" value="ECO:0007669"/>
    <property type="project" value="UniProtKB-ARBA"/>
</dbReference>
<name>W7YJ53_9BACT</name>
<keyword evidence="3 7" id="KW-0067">ATP-binding</keyword>
<keyword evidence="1" id="KW-0813">Transport</keyword>
<dbReference type="InterPro" id="IPR003593">
    <property type="entry name" value="AAA+_ATPase"/>
</dbReference>
<dbReference type="eggNOG" id="COG1136">
    <property type="taxonomic scope" value="Bacteria"/>
</dbReference>
<evidence type="ECO:0000259" key="6">
    <source>
        <dbReference type="PROSITE" id="PS50893"/>
    </source>
</evidence>
<reference evidence="7 8" key="1">
    <citation type="journal article" date="2014" name="Genome Announc.">
        <title>Draft Genome Sequence of Cytophaga fermentans JCM 21142T, a Facultative Anaerobe Isolated from Marine Mud.</title>
        <authorList>
            <person name="Starns D."/>
            <person name="Oshima K."/>
            <person name="Suda W."/>
            <person name="Iino T."/>
            <person name="Yuki M."/>
            <person name="Inoue J."/>
            <person name="Kitamura K."/>
            <person name="Iida T."/>
            <person name="Darby A."/>
            <person name="Hattori M."/>
            <person name="Ohkuma M."/>
        </authorList>
    </citation>
    <scope>NUCLEOTIDE SEQUENCE [LARGE SCALE GENOMIC DNA]</scope>
    <source>
        <strain evidence="7 8">JCM 21142</strain>
    </source>
</reference>
<comment type="similarity">
    <text evidence="5">Belongs to the ABC transporter superfamily. Macrolide exporter (TC 3.A.1.122) family.</text>
</comment>
<dbReference type="PROSITE" id="PS50893">
    <property type="entry name" value="ABC_TRANSPORTER_2"/>
    <property type="match status" value="1"/>
</dbReference>
<dbReference type="STRING" id="869213.GCA_000517085_04658"/>
<feature type="domain" description="ABC transporter" evidence="6">
    <location>
        <begin position="2"/>
        <end position="229"/>
    </location>
</feature>
<keyword evidence="4" id="KW-1278">Translocase</keyword>
<dbReference type="FunFam" id="3.40.50.300:FF:000032">
    <property type="entry name" value="Export ABC transporter ATP-binding protein"/>
    <property type="match status" value="1"/>
</dbReference>
<evidence type="ECO:0000313" key="7">
    <source>
        <dbReference type="EMBL" id="GAF04516.1"/>
    </source>
</evidence>
<dbReference type="Proteomes" id="UP000019402">
    <property type="component" value="Unassembled WGS sequence"/>
</dbReference>
<dbReference type="CDD" id="cd03255">
    <property type="entry name" value="ABC_MJ0796_LolCDE_FtsE"/>
    <property type="match status" value="1"/>
</dbReference>
<evidence type="ECO:0000256" key="1">
    <source>
        <dbReference type="ARBA" id="ARBA00022448"/>
    </source>
</evidence>
<dbReference type="PANTHER" id="PTHR42798:SF4">
    <property type="entry name" value="ABC TRANSPORTER DOMAIN-CONTAINING PROTEIN"/>
    <property type="match status" value="1"/>
</dbReference>
<gene>
    <name evidence="7" type="ORF">JCM21142_83224</name>
</gene>
<keyword evidence="7" id="KW-0449">Lipoprotein</keyword>
<dbReference type="InterPro" id="IPR027417">
    <property type="entry name" value="P-loop_NTPase"/>
</dbReference>
<dbReference type="GO" id="GO:0005524">
    <property type="term" value="F:ATP binding"/>
    <property type="evidence" value="ECO:0007669"/>
    <property type="project" value="UniProtKB-KW"/>
</dbReference>
<dbReference type="SMART" id="SM00382">
    <property type="entry name" value="AAA"/>
    <property type="match status" value="1"/>
</dbReference>
<proteinExistence type="inferred from homology"/>
<dbReference type="GO" id="GO:0016887">
    <property type="term" value="F:ATP hydrolysis activity"/>
    <property type="evidence" value="ECO:0007669"/>
    <property type="project" value="InterPro"/>
</dbReference>
<evidence type="ECO:0000256" key="2">
    <source>
        <dbReference type="ARBA" id="ARBA00022741"/>
    </source>
</evidence>
<evidence type="ECO:0000256" key="5">
    <source>
        <dbReference type="ARBA" id="ARBA00038388"/>
    </source>
</evidence>
<protein>
    <submittedName>
        <fullName evidence="7">Lipoprotein-releasing system ATP-binding protein LolD</fullName>
    </submittedName>
</protein>
<organism evidence="7 8">
    <name type="scientific">Saccharicrinis fermentans DSM 9555 = JCM 21142</name>
    <dbReference type="NCBI Taxonomy" id="869213"/>
    <lineage>
        <taxon>Bacteria</taxon>
        <taxon>Pseudomonadati</taxon>
        <taxon>Bacteroidota</taxon>
        <taxon>Bacteroidia</taxon>
        <taxon>Marinilabiliales</taxon>
        <taxon>Marinilabiliaceae</taxon>
        <taxon>Saccharicrinis</taxon>
    </lineage>
</organism>
<dbReference type="EMBL" id="BAMD01000047">
    <property type="protein sequence ID" value="GAF04516.1"/>
    <property type="molecule type" value="Genomic_DNA"/>
</dbReference>
<sequence length="229" mass="25695">MLQAIEISKEYRKGQITTTVLSNINIEINAGEYLMVLGPSGSGKTTLLNILGFLDKPTKGSLHFKGQDICHLSDKERLALRRQEIGYVFKEANLIDELTVSENIELPLLYQKIKKRARTERVKILLGEMNLLHRKKNYPHELSALEQQKVAIARAMVIRPSVIFADEPTGDLNSADGSEILDVLGKINDNGTALILFTHAKSIIGRAQKLVQLFDGHLLLDNVIKQEWN</sequence>
<dbReference type="InterPro" id="IPR017911">
    <property type="entry name" value="MacB-like_ATP-bd"/>
</dbReference>
<dbReference type="InterPro" id="IPR003439">
    <property type="entry name" value="ABC_transporter-like_ATP-bd"/>
</dbReference>
<evidence type="ECO:0000313" key="8">
    <source>
        <dbReference type="Proteomes" id="UP000019402"/>
    </source>
</evidence>
<dbReference type="RefSeq" id="WP_027473827.1">
    <property type="nucleotide sequence ID" value="NZ_BAMD01000047.1"/>
</dbReference>
<accession>W7YJ53</accession>
<evidence type="ECO:0000256" key="4">
    <source>
        <dbReference type="ARBA" id="ARBA00022967"/>
    </source>
</evidence>
<dbReference type="OrthoDB" id="9802264at2"/>
<dbReference type="GO" id="GO:0098796">
    <property type="term" value="C:membrane protein complex"/>
    <property type="evidence" value="ECO:0007669"/>
    <property type="project" value="UniProtKB-ARBA"/>
</dbReference>
<dbReference type="AlphaFoldDB" id="W7YJ53"/>
<comment type="caution">
    <text evidence="7">The sequence shown here is derived from an EMBL/GenBank/DDBJ whole genome shotgun (WGS) entry which is preliminary data.</text>
</comment>
<dbReference type="SUPFAM" id="SSF52540">
    <property type="entry name" value="P-loop containing nucleoside triphosphate hydrolases"/>
    <property type="match status" value="1"/>
</dbReference>
<dbReference type="Pfam" id="PF00005">
    <property type="entry name" value="ABC_tran"/>
    <property type="match status" value="1"/>
</dbReference>
<dbReference type="Gene3D" id="3.40.50.300">
    <property type="entry name" value="P-loop containing nucleotide triphosphate hydrolases"/>
    <property type="match status" value="1"/>
</dbReference>
<keyword evidence="8" id="KW-1185">Reference proteome</keyword>
<dbReference type="PANTHER" id="PTHR42798">
    <property type="entry name" value="LIPOPROTEIN-RELEASING SYSTEM ATP-BINDING PROTEIN LOLD"/>
    <property type="match status" value="1"/>
</dbReference>
<evidence type="ECO:0000256" key="3">
    <source>
        <dbReference type="ARBA" id="ARBA00022840"/>
    </source>
</evidence>